<dbReference type="Proteomes" id="UP000030745">
    <property type="component" value="Unassembled WGS sequence"/>
</dbReference>
<proteinExistence type="predicted"/>
<feature type="region of interest" description="Disordered" evidence="1">
    <location>
        <begin position="852"/>
        <end position="937"/>
    </location>
</feature>
<dbReference type="AlphaFoldDB" id="A0A067D7A4"/>
<evidence type="ECO:0000313" key="3">
    <source>
        <dbReference type="Proteomes" id="UP000030745"/>
    </source>
</evidence>
<feature type="compositionally biased region" description="Basic residues" evidence="1">
    <location>
        <begin position="21"/>
        <end position="30"/>
    </location>
</feature>
<feature type="compositionally biased region" description="Basic and acidic residues" evidence="1">
    <location>
        <begin position="173"/>
        <end position="183"/>
    </location>
</feature>
<evidence type="ECO:0000256" key="1">
    <source>
        <dbReference type="SAM" id="MobiDB-lite"/>
    </source>
</evidence>
<dbReference type="EMBL" id="KK583190">
    <property type="protein sequence ID" value="KDO34892.1"/>
    <property type="molecule type" value="Genomic_DNA"/>
</dbReference>
<feature type="compositionally biased region" description="Polar residues" evidence="1">
    <location>
        <begin position="100"/>
        <end position="112"/>
    </location>
</feature>
<keyword evidence="3" id="KW-1185">Reference proteome</keyword>
<dbReference type="GeneID" id="24123572"/>
<dbReference type="KEGG" id="spar:SPRG_00950"/>
<feature type="compositionally biased region" description="Acidic residues" evidence="1">
    <location>
        <begin position="583"/>
        <end position="594"/>
    </location>
</feature>
<sequence>MAAPLPAPVSPPLAPSTAPEKKKHGFRATMKRLFGGKEPSEASAPATIVVPSTPALASASASASISVSVASSTSDALSVSHVSHSEESEQVEVWTRGNDEASQSKVTSSYANPSAVSMRPSSSSSTLVPRQASAPMTRPRRDTFDDMFEGPRQVQPLRDLQTRAFDIPSIEKVPTRETRRGTLEDNVFGSSPTTTSVSSLYGAYASVPGASRYGPDRFALPARPSRYAHAEPHATTAGDFDVDDDDTTKRHEAEFDPVSGSYIVPQKALVVRQPVSEVLRQPVGPPALSETTGIAIVDKLSSLEHELAELKSLLAARKSHRRSNAASIFEQESESDRDATPSPPIDDQASGKPQYESLFAIQGRRGLQDDKGNDDDDEEEDDAPVSRWPGRHKPRRGRSPVPQVAAKKASNRRFTMDDSDSSPPRKPKDSFDGLFTEASPYKEELFGDNVASSDDDERTESRSTTKRLQHIYGSDEDMSKATGDDDAALPSLKRKPKAPASTLTEAEVSPQPAQVVKPVTKPRVRKDSIDNLFQDDAGKFDRLFDDKSRPVTASKNLFDGSSDEDDVATPLASQPSTVRPMPTDDDNDDEEDDLPSLRTAKRSIPTPTLAPAVVVAGSSYSDEEELPSLRLRSSTAPVTTTLPTPTPAPLLDLPVQTCSLTDVSFPITRDVSLDHLDDLVMQSETVETAVVETAPTVDEAAPSVVETAPTVDEAAPTVVEAASTVAEFSLPPSQASGFVIDLDEEFDDGLFGAATVRVATPLTTPTAQEPAATTAASMWLFADDGGRSSTSSLARVVTAEKPQDEASASLFDEASYVRIEAADVHSSPEMVGVAVPAPESAPADFESFYISTEPSSSVDSRMDDTAADDGDDDSTPDPFSFERKPNKKRPTVAAPVLVHRPSKPSGIDEDNDGGILLGHDATPSADAGHTEPDDVDLAKVDNAEFDASWQAMQQDEKARKQNVLKRQRQLHKQKLKDAAEKKAAEKEKKSKSSKKKTDRVATK</sequence>
<feature type="compositionally biased region" description="Basic and acidic residues" evidence="1">
    <location>
        <begin position="975"/>
        <end position="990"/>
    </location>
</feature>
<evidence type="ECO:0000313" key="2">
    <source>
        <dbReference type="EMBL" id="KDO34892.1"/>
    </source>
</evidence>
<feature type="compositionally biased region" description="Pro residues" evidence="1">
    <location>
        <begin position="1"/>
        <end position="14"/>
    </location>
</feature>
<protein>
    <submittedName>
        <fullName evidence="2">Uncharacterized protein</fullName>
    </submittedName>
</protein>
<feature type="compositionally biased region" description="Basic residues" evidence="1">
    <location>
        <begin position="960"/>
        <end position="974"/>
    </location>
</feature>
<feature type="region of interest" description="Disordered" evidence="1">
    <location>
        <begin position="74"/>
        <end position="195"/>
    </location>
</feature>
<dbReference type="OMA" id="HACHTST"/>
<feature type="compositionally biased region" description="Basic residues" evidence="1">
    <location>
        <begin position="389"/>
        <end position="398"/>
    </location>
</feature>
<feature type="region of interest" description="Disordered" evidence="1">
    <location>
        <begin position="317"/>
        <end position="605"/>
    </location>
</feature>
<organism evidence="2 3">
    <name type="scientific">Saprolegnia parasitica (strain CBS 223.65)</name>
    <dbReference type="NCBI Taxonomy" id="695850"/>
    <lineage>
        <taxon>Eukaryota</taxon>
        <taxon>Sar</taxon>
        <taxon>Stramenopiles</taxon>
        <taxon>Oomycota</taxon>
        <taxon>Saprolegniomycetes</taxon>
        <taxon>Saprolegniales</taxon>
        <taxon>Saprolegniaceae</taxon>
        <taxon>Saprolegnia</taxon>
    </lineage>
</organism>
<feature type="compositionally biased region" description="Acidic residues" evidence="1">
    <location>
        <begin position="372"/>
        <end position="383"/>
    </location>
</feature>
<feature type="compositionally biased region" description="Basic and acidic residues" evidence="1">
    <location>
        <begin position="536"/>
        <end position="549"/>
    </location>
</feature>
<feature type="compositionally biased region" description="Acidic residues" evidence="1">
    <location>
        <begin position="865"/>
        <end position="875"/>
    </location>
</feature>
<accession>A0A067D7A4</accession>
<dbReference type="RefSeq" id="XP_012194551.1">
    <property type="nucleotide sequence ID" value="XM_012339161.1"/>
</dbReference>
<feature type="region of interest" description="Disordered" evidence="1">
    <location>
        <begin position="952"/>
        <end position="1003"/>
    </location>
</feature>
<feature type="region of interest" description="Disordered" evidence="1">
    <location>
        <begin position="1"/>
        <end position="45"/>
    </location>
</feature>
<dbReference type="OrthoDB" id="79871at2759"/>
<feature type="compositionally biased region" description="Low complexity" evidence="1">
    <location>
        <begin position="114"/>
        <end position="125"/>
    </location>
</feature>
<reference evidence="2 3" key="1">
    <citation type="journal article" date="2013" name="PLoS Genet.">
        <title>Distinctive expansion of potential virulence genes in the genome of the oomycete fish pathogen Saprolegnia parasitica.</title>
        <authorList>
            <person name="Jiang R.H."/>
            <person name="de Bruijn I."/>
            <person name="Haas B.J."/>
            <person name="Belmonte R."/>
            <person name="Lobach L."/>
            <person name="Christie J."/>
            <person name="van den Ackerveken G."/>
            <person name="Bottin A."/>
            <person name="Bulone V."/>
            <person name="Diaz-Moreno S.M."/>
            <person name="Dumas B."/>
            <person name="Fan L."/>
            <person name="Gaulin E."/>
            <person name="Govers F."/>
            <person name="Grenville-Briggs L.J."/>
            <person name="Horner N.R."/>
            <person name="Levin J.Z."/>
            <person name="Mammella M."/>
            <person name="Meijer H.J."/>
            <person name="Morris P."/>
            <person name="Nusbaum C."/>
            <person name="Oome S."/>
            <person name="Phillips A.J."/>
            <person name="van Rooyen D."/>
            <person name="Rzeszutek E."/>
            <person name="Saraiva M."/>
            <person name="Secombes C.J."/>
            <person name="Seidl M.F."/>
            <person name="Snel B."/>
            <person name="Stassen J.H."/>
            <person name="Sykes S."/>
            <person name="Tripathy S."/>
            <person name="van den Berg H."/>
            <person name="Vega-Arreguin J.C."/>
            <person name="Wawra S."/>
            <person name="Young S.K."/>
            <person name="Zeng Q."/>
            <person name="Dieguez-Uribeondo J."/>
            <person name="Russ C."/>
            <person name="Tyler B.M."/>
            <person name="van West P."/>
        </authorList>
    </citation>
    <scope>NUCLEOTIDE SEQUENCE [LARGE SCALE GENOMIC DNA]</scope>
    <source>
        <strain evidence="2 3">CBS 223.65</strain>
    </source>
</reference>
<gene>
    <name evidence="2" type="ORF">SPRG_00950</name>
</gene>
<dbReference type="VEuPathDB" id="FungiDB:SPRG_00950"/>
<feature type="compositionally biased region" description="Basic and acidic residues" evidence="1">
    <location>
        <begin position="928"/>
        <end position="937"/>
    </location>
</feature>
<name>A0A067D7A4_SAPPC</name>